<accession>A0A2W6AGX4</accession>
<dbReference type="SUPFAM" id="SSF47203">
    <property type="entry name" value="Acyl-CoA dehydrogenase C-terminal domain-like"/>
    <property type="match status" value="1"/>
</dbReference>
<dbReference type="PANTHER" id="PTHR43884">
    <property type="entry name" value="ACYL-COA DEHYDROGENASE"/>
    <property type="match status" value="1"/>
</dbReference>
<keyword evidence="5 6" id="KW-0560">Oxidoreductase</keyword>
<evidence type="ECO:0000256" key="3">
    <source>
        <dbReference type="ARBA" id="ARBA00022630"/>
    </source>
</evidence>
<proteinExistence type="inferred from homology"/>
<dbReference type="InterPro" id="IPR013786">
    <property type="entry name" value="AcylCoA_DH/ox_N"/>
</dbReference>
<dbReference type="SUPFAM" id="SSF56645">
    <property type="entry name" value="Acyl-CoA dehydrogenase NM domain-like"/>
    <property type="match status" value="1"/>
</dbReference>
<comment type="cofactor">
    <cofactor evidence="1 6">
        <name>FAD</name>
        <dbReference type="ChEBI" id="CHEBI:57692"/>
    </cofactor>
</comment>
<evidence type="ECO:0000313" key="13">
    <source>
        <dbReference type="Proteomes" id="UP000606991"/>
    </source>
</evidence>
<sequence>MSTEAPVAPPIAELTACFVDEVIRPYAAKMARGQGLSPDALVRAAGERGLAGLLLPTRYGGAAAGHVEFARFVEAVARVCASSAVILDVHLSVGSEPLLLFGEPAQLQRHLPAIASGRHTAAFALTEPGSGSDAAGLSTRAERDGDGYRLTGTKAFITNCRAADVYVVMARTAPGPRGISAFIVGADSRGLNTGEPLHKMGLAGSWTGELVLDGVSVGSADRLGDEGMGFRVAMAALDSGRIGISAQAVGIAQGCLDDVVSSARRDGRDVDETLLADIHARTVAARLLTAHAARLADLSQPMTRDASIAKLYATDTCVAAAGAAVEMCAPDSGREDHPAAIRLRDAKASQIYEGTNQVQRMVISRSVFDG</sequence>
<evidence type="ECO:0000256" key="1">
    <source>
        <dbReference type="ARBA" id="ARBA00001974"/>
    </source>
</evidence>
<reference evidence="10 13" key="3">
    <citation type="submission" date="2020-10" db="EMBL/GenBank/DDBJ databases">
        <title>Ca. Dormibacterota MAGs.</title>
        <authorList>
            <person name="Montgomery K."/>
        </authorList>
    </citation>
    <scope>NUCLEOTIDE SEQUENCE [LARGE SCALE GENOMIC DNA]</scope>
    <source>
        <strain evidence="10">SC8812_S17_18</strain>
    </source>
</reference>
<dbReference type="InterPro" id="IPR036250">
    <property type="entry name" value="AcylCo_DH-like_C"/>
</dbReference>
<evidence type="ECO:0000256" key="2">
    <source>
        <dbReference type="ARBA" id="ARBA00009347"/>
    </source>
</evidence>
<feature type="domain" description="Acyl-CoA dehydrogenase/oxidase N-terminal" evidence="9">
    <location>
        <begin position="13"/>
        <end position="117"/>
    </location>
</feature>
<evidence type="ECO:0000313" key="10">
    <source>
        <dbReference type="EMBL" id="MBJ7596021.1"/>
    </source>
</evidence>
<evidence type="ECO:0000313" key="12">
    <source>
        <dbReference type="Proteomes" id="UP000248724"/>
    </source>
</evidence>
<name>A0A2W6AGX4_9BACT</name>
<comment type="similarity">
    <text evidence="2 6">Belongs to the acyl-CoA dehydrogenase family.</text>
</comment>
<comment type="caution">
    <text evidence="11">The sequence shown here is derived from an EMBL/GenBank/DDBJ whole genome shotgun (WGS) entry which is preliminary data.</text>
</comment>
<reference evidence="11 12" key="1">
    <citation type="journal article" date="2017" name="Nature">
        <title>Atmospheric trace gases support primary production in Antarctic desert surface soil.</title>
        <authorList>
            <person name="Ji M."/>
            <person name="Greening C."/>
            <person name="Vanwonterghem I."/>
            <person name="Carere C.R."/>
            <person name="Bay S.K."/>
            <person name="Steen J.A."/>
            <person name="Montgomery K."/>
            <person name="Lines T."/>
            <person name="Beardall J."/>
            <person name="van Dorst J."/>
            <person name="Snape I."/>
            <person name="Stott M.B."/>
            <person name="Hugenholtz P."/>
            <person name="Ferrari B.C."/>
        </authorList>
    </citation>
    <scope>NUCLEOTIDE SEQUENCE [LARGE SCALE GENOMIC DNA]</scope>
    <source>
        <strain evidence="11">RRmetagenome_bin12</strain>
    </source>
</reference>
<dbReference type="PIRSF" id="PIRSF016578">
    <property type="entry name" value="HsaA"/>
    <property type="match status" value="1"/>
</dbReference>
<evidence type="ECO:0000259" key="8">
    <source>
        <dbReference type="Pfam" id="PF02770"/>
    </source>
</evidence>
<dbReference type="PANTHER" id="PTHR43884:SF12">
    <property type="entry name" value="ISOVALERYL-COA DEHYDROGENASE, MITOCHONDRIAL-RELATED"/>
    <property type="match status" value="1"/>
</dbReference>
<gene>
    <name evidence="11" type="ORF">DLM65_03310</name>
    <name evidence="10" type="ORF">JF886_14415</name>
</gene>
<dbReference type="EMBL" id="JAEKNS010000145">
    <property type="protein sequence ID" value="MBJ7596021.1"/>
    <property type="molecule type" value="Genomic_DNA"/>
</dbReference>
<organism evidence="11 12">
    <name type="scientific">Candidatus Aeolococcus gillhamiae</name>
    <dbReference type="NCBI Taxonomy" id="3127015"/>
    <lineage>
        <taxon>Bacteria</taxon>
        <taxon>Bacillati</taxon>
        <taxon>Candidatus Dormiibacterota</taxon>
        <taxon>Candidatus Dormibacteria</taxon>
        <taxon>Candidatus Aeolococcales</taxon>
        <taxon>Candidatus Aeolococcaceae</taxon>
        <taxon>Candidatus Aeolococcus</taxon>
    </lineage>
</organism>
<dbReference type="Gene3D" id="1.20.140.10">
    <property type="entry name" value="Butyryl-CoA Dehydrogenase, subunit A, domain 3"/>
    <property type="match status" value="1"/>
</dbReference>
<dbReference type="Proteomes" id="UP000606991">
    <property type="component" value="Unassembled WGS sequence"/>
</dbReference>
<dbReference type="InterPro" id="IPR009100">
    <property type="entry name" value="AcylCoA_DH/oxidase_NM_dom_sf"/>
</dbReference>
<evidence type="ECO:0000313" key="11">
    <source>
        <dbReference type="EMBL" id="PZR82754.1"/>
    </source>
</evidence>
<feature type="domain" description="Acyl-CoA dehydrogenase/oxidase C-terminal" evidence="7">
    <location>
        <begin position="227"/>
        <end position="367"/>
    </location>
</feature>
<keyword evidence="4 6" id="KW-0274">FAD</keyword>
<dbReference type="InterPro" id="IPR037069">
    <property type="entry name" value="AcylCoA_DH/ox_N_sf"/>
</dbReference>
<dbReference type="Gene3D" id="1.10.540.10">
    <property type="entry name" value="Acyl-CoA dehydrogenase/oxidase, N-terminal domain"/>
    <property type="match status" value="1"/>
</dbReference>
<protein>
    <submittedName>
        <fullName evidence="10 11">Acyl-CoA dehydrogenase</fullName>
    </submittedName>
</protein>
<feature type="domain" description="Acyl-CoA oxidase/dehydrogenase middle" evidence="8">
    <location>
        <begin position="122"/>
        <end position="215"/>
    </location>
</feature>
<dbReference type="InterPro" id="IPR006089">
    <property type="entry name" value="Acyl-CoA_DH_CS"/>
</dbReference>
<dbReference type="GO" id="GO:0050660">
    <property type="term" value="F:flavin adenine dinucleotide binding"/>
    <property type="evidence" value="ECO:0007669"/>
    <property type="project" value="InterPro"/>
</dbReference>
<reference evidence="11" key="2">
    <citation type="submission" date="2018-05" db="EMBL/GenBank/DDBJ databases">
        <authorList>
            <person name="Ferrari B."/>
        </authorList>
    </citation>
    <scope>NUCLEOTIDE SEQUENCE</scope>
    <source>
        <strain evidence="11">RRmetagenome_bin12</strain>
    </source>
</reference>
<accession>A0A934JUM0</accession>
<dbReference type="InterPro" id="IPR009075">
    <property type="entry name" value="AcylCo_DH/oxidase_C"/>
</dbReference>
<dbReference type="AlphaFoldDB" id="A0A2W6AGX4"/>
<dbReference type="Proteomes" id="UP000248724">
    <property type="component" value="Unassembled WGS sequence"/>
</dbReference>
<evidence type="ECO:0000259" key="9">
    <source>
        <dbReference type="Pfam" id="PF02771"/>
    </source>
</evidence>
<evidence type="ECO:0000256" key="6">
    <source>
        <dbReference type="RuleBase" id="RU362125"/>
    </source>
</evidence>
<dbReference type="FunFam" id="2.40.110.10:FF:000002">
    <property type="entry name" value="Acyl-CoA dehydrogenase fadE12"/>
    <property type="match status" value="1"/>
</dbReference>
<dbReference type="RefSeq" id="WP_337313669.1">
    <property type="nucleotide sequence ID" value="NZ_JAEKNS010000145.1"/>
</dbReference>
<dbReference type="PROSITE" id="PS00072">
    <property type="entry name" value="ACYL_COA_DH_1"/>
    <property type="match status" value="1"/>
</dbReference>
<dbReference type="Gene3D" id="2.40.110.10">
    <property type="entry name" value="Butyryl-CoA Dehydrogenase, subunit A, domain 2"/>
    <property type="match status" value="1"/>
</dbReference>
<dbReference type="Pfam" id="PF00441">
    <property type="entry name" value="Acyl-CoA_dh_1"/>
    <property type="match status" value="1"/>
</dbReference>
<evidence type="ECO:0000259" key="7">
    <source>
        <dbReference type="Pfam" id="PF00441"/>
    </source>
</evidence>
<dbReference type="GO" id="GO:0003995">
    <property type="term" value="F:acyl-CoA dehydrogenase activity"/>
    <property type="evidence" value="ECO:0007669"/>
    <property type="project" value="InterPro"/>
</dbReference>
<keyword evidence="3 6" id="KW-0285">Flavoprotein</keyword>
<dbReference type="InterPro" id="IPR006091">
    <property type="entry name" value="Acyl-CoA_Oxase/DH_mid-dom"/>
</dbReference>
<evidence type="ECO:0000256" key="5">
    <source>
        <dbReference type="ARBA" id="ARBA00023002"/>
    </source>
</evidence>
<dbReference type="Pfam" id="PF02771">
    <property type="entry name" value="Acyl-CoA_dh_N"/>
    <property type="match status" value="1"/>
</dbReference>
<dbReference type="EMBL" id="QHBU01000059">
    <property type="protein sequence ID" value="PZR82754.1"/>
    <property type="molecule type" value="Genomic_DNA"/>
</dbReference>
<dbReference type="InterPro" id="IPR046373">
    <property type="entry name" value="Acyl-CoA_Oxase/DH_mid-dom_sf"/>
</dbReference>
<evidence type="ECO:0000256" key="4">
    <source>
        <dbReference type="ARBA" id="ARBA00022827"/>
    </source>
</evidence>
<dbReference type="Pfam" id="PF02770">
    <property type="entry name" value="Acyl-CoA_dh_M"/>
    <property type="match status" value="1"/>
</dbReference>